<protein>
    <recommendedName>
        <fullName evidence="6">LPS-assembly lipoprotein LptE</fullName>
    </recommendedName>
</protein>
<evidence type="ECO:0000256" key="3">
    <source>
        <dbReference type="ARBA" id="ARBA00023139"/>
    </source>
</evidence>
<dbReference type="KEGG" id="ares:IWH25_00565"/>
<evidence type="ECO:0000256" key="1">
    <source>
        <dbReference type="ARBA" id="ARBA00022729"/>
    </source>
</evidence>
<dbReference type="Gene3D" id="3.30.160.150">
    <property type="entry name" value="Lipoprotein like domain"/>
    <property type="match status" value="1"/>
</dbReference>
<dbReference type="EMBL" id="CP064781">
    <property type="protein sequence ID" value="QRJ63888.1"/>
    <property type="molecule type" value="Genomic_DNA"/>
</dbReference>
<comment type="function">
    <text evidence="6">Together with LptD, is involved in the assembly of lipopolysaccharide (LPS) at the surface of the outer membrane. Required for the proper assembly of LptD. Binds LPS and may serve as the LPS recognition site at the outer membrane.</text>
</comment>
<sequence length="169" mass="18991">MRAVLACLTLALSLQLSACGFQLRGAYQLPYESLHIALPDASVIGAGLKRQIRAGGGTRLVDTRDEAQGSFMQTADLRERQILSLNTAGRVREVRLRYRFAYRVVDPKGRELVPTTGIELTRDLTYDDSAVLAKEQEELILWRDMENDLVQQVLRRLAAVKPVVPQEIR</sequence>
<evidence type="ECO:0000256" key="4">
    <source>
        <dbReference type="ARBA" id="ARBA00023237"/>
    </source>
</evidence>
<dbReference type="GO" id="GO:0043165">
    <property type="term" value="P:Gram-negative-bacterium-type cell outer membrane assembly"/>
    <property type="evidence" value="ECO:0007669"/>
    <property type="project" value="UniProtKB-UniRule"/>
</dbReference>
<feature type="signal peptide" evidence="7">
    <location>
        <begin position="1"/>
        <end position="18"/>
    </location>
</feature>
<dbReference type="AlphaFoldDB" id="A0A974Y3G1"/>
<dbReference type="PANTHER" id="PTHR38098">
    <property type="entry name" value="LPS-ASSEMBLY LIPOPROTEIN LPTE"/>
    <property type="match status" value="1"/>
</dbReference>
<accession>A0A974Y3G1</accession>
<keyword evidence="3" id="KW-0564">Palmitate</keyword>
<proteinExistence type="inferred from homology"/>
<organism evidence="8 9">
    <name type="scientific">Azospira restricta</name>
    <dbReference type="NCBI Taxonomy" id="404405"/>
    <lineage>
        <taxon>Bacteria</taxon>
        <taxon>Pseudomonadati</taxon>
        <taxon>Pseudomonadota</taxon>
        <taxon>Betaproteobacteria</taxon>
        <taxon>Rhodocyclales</taxon>
        <taxon>Rhodocyclaceae</taxon>
        <taxon>Azospira</taxon>
    </lineage>
</organism>
<dbReference type="GO" id="GO:0009279">
    <property type="term" value="C:cell outer membrane"/>
    <property type="evidence" value="ECO:0007669"/>
    <property type="project" value="UniProtKB-UniRule"/>
</dbReference>
<keyword evidence="1 7" id="KW-0732">Signal</keyword>
<comment type="similarity">
    <text evidence="6">Belongs to the LptE lipoprotein family.</text>
</comment>
<dbReference type="HAMAP" id="MF_01186">
    <property type="entry name" value="LPS_assembly_LptE"/>
    <property type="match status" value="1"/>
</dbReference>
<comment type="subunit">
    <text evidence="6">Component of the lipopolysaccharide transport and assembly complex. Interacts with LptD.</text>
</comment>
<dbReference type="GO" id="GO:1990351">
    <property type="term" value="C:transporter complex"/>
    <property type="evidence" value="ECO:0007669"/>
    <property type="project" value="TreeGrafter"/>
</dbReference>
<evidence type="ECO:0000256" key="2">
    <source>
        <dbReference type="ARBA" id="ARBA00023136"/>
    </source>
</evidence>
<keyword evidence="9" id="KW-1185">Reference proteome</keyword>
<dbReference type="InterPro" id="IPR007485">
    <property type="entry name" value="LPS_assembly_LptE"/>
</dbReference>
<dbReference type="Proteomes" id="UP000663444">
    <property type="component" value="Chromosome"/>
</dbReference>
<reference evidence="8" key="1">
    <citation type="submission" date="2020-11" db="EMBL/GenBank/DDBJ databases">
        <title>Azospira restricta DSM 18626 genome sequence.</title>
        <authorList>
            <person name="Moe W.M."/>
        </authorList>
    </citation>
    <scope>NUCLEOTIDE SEQUENCE</scope>
    <source>
        <strain evidence="8">DSM 18626</strain>
    </source>
</reference>
<dbReference type="RefSeq" id="WP_203387420.1">
    <property type="nucleotide sequence ID" value="NZ_CP064781.1"/>
</dbReference>
<keyword evidence="5" id="KW-0449">Lipoprotein</keyword>
<evidence type="ECO:0000313" key="9">
    <source>
        <dbReference type="Proteomes" id="UP000663444"/>
    </source>
</evidence>
<dbReference type="GO" id="GO:0015920">
    <property type="term" value="P:lipopolysaccharide transport"/>
    <property type="evidence" value="ECO:0007669"/>
    <property type="project" value="TreeGrafter"/>
</dbReference>
<dbReference type="PANTHER" id="PTHR38098:SF1">
    <property type="entry name" value="LPS-ASSEMBLY LIPOPROTEIN LPTE"/>
    <property type="match status" value="1"/>
</dbReference>
<evidence type="ECO:0000256" key="7">
    <source>
        <dbReference type="SAM" id="SignalP"/>
    </source>
</evidence>
<dbReference type="GO" id="GO:0001530">
    <property type="term" value="F:lipopolysaccharide binding"/>
    <property type="evidence" value="ECO:0007669"/>
    <property type="project" value="TreeGrafter"/>
</dbReference>
<gene>
    <name evidence="6" type="primary">lptE</name>
    <name evidence="8" type="ORF">IWH25_00565</name>
</gene>
<keyword evidence="2 6" id="KW-0472">Membrane</keyword>
<feature type="chain" id="PRO_5036755651" description="LPS-assembly lipoprotein LptE" evidence="7">
    <location>
        <begin position="19"/>
        <end position="169"/>
    </location>
</feature>
<evidence type="ECO:0000313" key="8">
    <source>
        <dbReference type="EMBL" id="QRJ63888.1"/>
    </source>
</evidence>
<evidence type="ECO:0000256" key="6">
    <source>
        <dbReference type="HAMAP-Rule" id="MF_01186"/>
    </source>
</evidence>
<keyword evidence="4 6" id="KW-0998">Cell outer membrane</keyword>
<dbReference type="Pfam" id="PF04390">
    <property type="entry name" value="LptE"/>
    <property type="match status" value="1"/>
</dbReference>
<evidence type="ECO:0000256" key="5">
    <source>
        <dbReference type="ARBA" id="ARBA00023288"/>
    </source>
</evidence>
<name>A0A974Y3G1_9RHOO</name>